<name>A0A9K3PID7_9STRA</name>
<dbReference type="EMBL" id="JAGRRH010000019">
    <property type="protein sequence ID" value="KAG7348747.1"/>
    <property type="molecule type" value="Genomic_DNA"/>
</dbReference>
<protein>
    <submittedName>
        <fullName evidence="2">Uncharacterized protein</fullName>
    </submittedName>
</protein>
<proteinExistence type="predicted"/>
<dbReference type="Proteomes" id="UP000693970">
    <property type="component" value="Unassembled WGS sequence"/>
</dbReference>
<reference evidence="2" key="1">
    <citation type="journal article" date="2021" name="Sci. Rep.">
        <title>Diploid genomic architecture of Nitzschia inconspicua, an elite biomass production diatom.</title>
        <authorList>
            <person name="Oliver A."/>
            <person name="Podell S."/>
            <person name="Pinowska A."/>
            <person name="Traller J.C."/>
            <person name="Smith S.R."/>
            <person name="McClure R."/>
            <person name="Beliaev A."/>
            <person name="Bohutskyi P."/>
            <person name="Hill E.A."/>
            <person name="Rabines A."/>
            <person name="Zheng H."/>
            <person name="Allen L.Z."/>
            <person name="Kuo A."/>
            <person name="Grigoriev I.V."/>
            <person name="Allen A.E."/>
            <person name="Hazlebeck D."/>
            <person name="Allen E.E."/>
        </authorList>
    </citation>
    <scope>NUCLEOTIDE SEQUENCE</scope>
    <source>
        <strain evidence="2">Hildebrandi</strain>
    </source>
</reference>
<keyword evidence="3" id="KW-1185">Reference proteome</keyword>
<dbReference type="AlphaFoldDB" id="A0A9K3PID7"/>
<comment type="caution">
    <text evidence="2">The sequence shown here is derived from an EMBL/GenBank/DDBJ whole genome shotgun (WGS) entry which is preliminary data.</text>
</comment>
<reference evidence="2" key="2">
    <citation type="submission" date="2021-04" db="EMBL/GenBank/DDBJ databases">
        <authorList>
            <person name="Podell S."/>
        </authorList>
    </citation>
    <scope>NUCLEOTIDE SEQUENCE</scope>
    <source>
        <strain evidence="2">Hildebrandi</strain>
    </source>
</reference>
<feature type="compositionally biased region" description="Low complexity" evidence="1">
    <location>
        <begin position="48"/>
        <end position="65"/>
    </location>
</feature>
<sequence>MSPSLSAPSSANQLVQDEPKTFFFASSSGESTNFSCSDRPTEGVISQCSNSPSTSCTNPSPTSSSMQVLPSVSIEQGDVVESTIREELHSFRGKKRGRDDKVCLDNKRFKHQASRYPSVDKEDVTTASLSIISTLSSGNRRSPRQHRPKGESAADVKVRLALDTAVEELREETIESLQSPTTTCSLSSTCIRQPLFSNLSIPHQQHSIFSPVALRTPHKSATSSIAAKSSSTPRISPSSILRKTTASQARAAAATATNIPHQQQLLESDPVATNLANTMEQNVDSVRTIGRMDTAITTETQTFLDASEPTSLLPATTNTCTTIDVKELQYRLSLLFPSEKYPQMQSKACILPRIIASFTFHKDMHDDEQHRLTSSEVSSCNSGVEDTKPAPVIATRRRKRSMDSKAHFIQRIRPIRPFLDALVDLEWNLLEESDQVKESKPMASSKPGKKRVHFAAFDGSTLRPPTDVMEGSQHQQEICIRCLQLVLDTVNDMASALYDERHHRTDQNDGQYGILAALQDLVSYLDQDFRLQYHDKICAQSIFISSSSSGNVWYPTRRIEKAAALYSRDLESVIHLLEFANSSRLSSIKAISPLSHSSPCTPCPLLSWECRLADVSSQLVRYWLRTLLNPVPVRANAKDKTERWTSRIAEIVTLVEKTEKNFLGEISSISDNDADSAVSSTAVEDGSLSSLLSDALSHVYDYLGGIPFENGRVETIGLVSASREVWRERLLLVMPTDKCLSSEVCSRGIGTGRSGAPFLSDQQWKQVGEELQVASDFVAFYHRVVFIEQLLSILLRAGDWASHWEETVQTVARGLIDLESKQLPRSNDCGSAILQQEDAHLVLLGIPLRELLCRIQVGLMPLASERYHLVRSNLQKTVAAFRFGKSNTKHKKLYQPRLGELEDYWNELLHGIVFPSVAPLSPDESSK</sequence>
<feature type="compositionally biased region" description="Polar residues" evidence="1">
    <location>
        <begin position="26"/>
        <end position="38"/>
    </location>
</feature>
<gene>
    <name evidence="2" type="ORF">IV203_011344</name>
</gene>
<evidence type="ECO:0000313" key="2">
    <source>
        <dbReference type="EMBL" id="KAG7348747.1"/>
    </source>
</evidence>
<evidence type="ECO:0000256" key="1">
    <source>
        <dbReference type="SAM" id="MobiDB-lite"/>
    </source>
</evidence>
<organism evidence="2 3">
    <name type="scientific">Nitzschia inconspicua</name>
    <dbReference type="NCBI Taxonomy" id="303405"/>
    <lineage>
        <taxon>Eukaryota</taxon>
        <taxon>Sar</taxon>
        <taxon>Stramenopiles</taxon>
        <taxon>Ochrophyta</taxon>
        <taxon>Bacillariophyta</taxon>
        <taxon>Bacillariophyceae</taxon>
        <taxon>Bacillariophycidae</taxon>
        <taxon>Bacillariales</taxon>
        <taxon>Bacillariaceae</taxon>
        <taxon>Nitzschia</taxon>
    </lineage>
</organism>
<accession>A0A9K3PID7</accession>
<evidence type="ECO:0000313" key="3">
    <source>
        <dbReference type="Proteomes" id="UP000693970"/>
    </source>
</evidence>
<feature type="region of interest" description="Disordered" evidence="1">
    <location>
        <begin position="134"/>
        <end position="154"/>
    </location>
</feature>
<feature type="region of interest" description="Disordered" evidence="1">
    <location>
        <begin position="26"/>
        <end position="69"/>
    </location>
</feature>
<dbReference type="OrthoDB" id="10577154at2759"/>